<dbReference type="EMBL" id="AZIL01000868">
    <property type="protein sequence ID" value="EWM25655.1"/>
    <property type="molecule type" value="Genomic_DNA"/>
</dbReference>
<reference evidence="7 8" key="1">
    <citation type="journal article" date="2014" name="Mol. Plant">
        <title>Chromosome Scale Genome Assembly and Transcriptome Profiling of Nannochloropsis gaditana in Nitrogen Depletion.</title>
        <authorList>
            <person name="Corteggiani Carpinelli E."/>
            <person name="Telatin A."/>
            <person name="Vitulo N."/>
            <person name="Forcato C."/>
            <person name="D'Angelo M."/>
            <person name="Schiavon R."/>
            <person name="Vezzi A."/>
            <person name="Giacometti G.M."/>
            <person name="Morosinotto T."/>
            <person name="Valle G."/>
        </authorList>
    </citation>
    <scope>NUCLEOTIDE SEQUENCE [LARGE SCALE GENOMIC DNA]</scope>
    <source>
        <strain evidence="7 8">B-31</strain>
    </source>
</reference>
<evidence type="ECO:0000313" key="8">
    <source>
        <dbReference type="Proteomes" id="UP000019335"/>
    </source>
</evidence>
<evidence type="ECO:0000256" key="6">
    <source>
        <dbReference type="SAM" id="MobiDB-lite"/>
    </source>
</evidence>
<dbReference type="GO" id="GO:0000122">
    <property type="term" value="P:negative regulation of transcription by RNA polymerase II"/>
    <property type="evidence" value="ECO:0007669"/>
    <property type="project" value="TreeGrafter"/>
</dbReference>
<dbReference type="PROSITE" id="PS51477">
    <property type="entry name" value="PAH"/>
    <property type="match status" value="1"/>
</dbReference>
<dbReference type="InterPro" id="IPR039774">
    <property type="entry name" value="Sin3-like"/>
</dbReference>
<dbReference type="GO" id="GO:0000785">
    <property type="term" value="C:chromatin"/>
    <property type="evidence" value="ECO:0007669"/>
    <property type="project" value="TreeGrafter"/>
</dbReference>
<evidence type="ECO:0000256" key="3">
    <source>
        <dbReference type="ARBA" id="ARBA00022737"/>
    </source>
</evidence>
<dbReference type="AlphaFoldDB" id="W7TF76"/>
<feature type="compositionally biased region" description="Basic and acidic residues" evidence="6">
    <location>
        <begin position="131"/>
        <end position="144"/>
    </location>
</feature>
<dbReference type="SUPFAM" id="SSF47762">
    <property type="entry name" value="PAH2 domain"/>
    <property type="match status" value="1"/>
</dbReference>
<name>W7TF76_9STRA</name>
<protein>
    <submittedName>
        <fullName evidence="7">Histone deacetylase sin3 component</fullName>
    </submittedName>
</protein>
<keyword evidence="4 5" id="KW-0539">Nucleus</keyword>
<keyword evidence="2" id="KW-0678">Repressor</keyword>
<dbReference type="Pfam" id="PF02671">
    <property type="entry name" value="PAH"/>
    <property type="match status" value="1"/>
</dbReference>
<dbReference type="PANTHER" id="PTHR12346:SF0">
    <property type="entry name" value="SIN3A, ISOFORM G"/>
    <property type="match status" value="1"/>
</dbReference>
<dbReference type="InterPro" id="IPR003822">
    <property type="entry name" value="PAH"/>
</dbReference>
<proteinExistence type="predicted"/>
<dbReference type="InterPro" id="IPR036600">
    <property type="entry name" value="PAH_sf"/>
</dbReference>
<evidence type="ECO:0000256" key="1">
    <source>
        <dbReference type="ARBA" id="ARBA00004123"/>
    </source>
</evidence>
<dbReference type="OrthoDB" id="10265969at2759"/>
<dbReference type="Gene3D" id="1.20.1160.11">
    <property type="entry name" value="Paired amphipathic helix"/>
    <property type="match status" value="1"/>
</dbReference>
<gene>
    <name evidence="7" type="ORF">Naga_100500g4</name>
</gene>
<comment type="subcellular location">
    <subcellularLocation>
        <location evidence="1 5">Nucleus</location>
    </subcellularLocation>
</comment>
<comment type="caution">
    <text evidence="7">The sequence shown here is derived from an EMBL/GenBank/DDBJ whole genome shotgun (WGS) entry which is preliminary data.</text>
</comment>
<organism evidence="7 8">
    <name type="scientific">Nannochloropsis gaditana</name>
    <dbReference type="NCBI Taxonomy" id="72520"/>
    <lineage>
        <taxon>Eukaryota</taxon>
        <taxon>Sar</taxon>
        <taxon>Stramenopiles</taxon>
        <taxon>Ochrophyta</taxon>
        <taxon>Eustigmatophyceae</taxon>
        <taxon>Eustigmatales</taxon>
        <taxon>Monodopsidaceae</taxon>
        <taxon>Nannochloropsis</taxon>
    </lineage>
</organism>
<evidence type="ECO:0000256" key="5">
    <source>
        <dbReference type="PROSITE-ProRule" id="PRU00810"/>
    </source>
</evidence>
<dbReference type="PANTHER" id="PTHR12346">
    <property type="entry name" value="SIN3B-RELATED"/>
    <property type="match status" value="1"/>
</dbReference>
<keyword evidence="3" id="KW-0677">Repeat</keyword>
<feature type="region of interest" description="Disordered" evidence="6">
    <location>
        <begin position="1"/>
        <end position="43"/>
    </location>
</feature>
<evidence type="ECO:0000313" key="7">
    <source>
        <dbReference type="EMBL" id="EWM25655.1"/>
    </source>
</evidence>
<sequence>MSSLSGAGGRPLSVGEEGRMGGGEGGGGEGKKSMAPGGVAGGSVGAGGAGGPLVEFKQAKDYVTTIKKRFASEPHQATYKAFLKILHHYQEEQRNIMDVLEQVSSLFADHPDLLKEFTYFLPDAVQEQAKERLNRAAEESEMRKAARQQQQAARMGGAWGKS</sequence>
<evidence type="ECO:0000256" key="4">
    <source>
        <dbReference type="ARBA" id="ARBA00023242"/>
    </source>
</evidence>
<feature type="region of interest" description="Disordered" evidence="6">
    <location>
        <begin position="131"/>
        <end position="162"/>
    </location>
</feature>
<evidence type="ECO:0000256" key="2">
    <source>
        <dbReference type="ARBA" id="ARBA00022491"/>
    </source>
</evidence>
<dbReference type="GO" id="GO:0003714">
    <property type="term" value="F:transcription corepressor activity"/>
    <property type="evidence" value="ECO:0007669"/>
    <property type="project" value="InterPro"/>
</dbReference>
<keyword evidence="8" id="KW-1185">Reference proteome</keyword>
<dbReference type="GO" id="GO:0000118">
    <property type="term" value="C:histone deacetylase complex"/>
    <property type="evidence" value="ECO:0007669"/>
    <property type="project" value="TreeGrafter"/>
</dbReference>
<accession>W7TF76</accession>
<dbReference type="Proteomes" id="UP000019335">
    <property type="component" value="Chromosome 10"/>
</dbReference>
<dbReference type="FunFam" id="1.20.1160.11:FF:000003">
    <property type="entry name" value="Paired amphipathic helix SIN3-like protein"/>
    <property type="match status" value="1"/>
</dbReference>